<dbReference type="Pfam" id="PF07728">
    <property type="entry name" value="AAA_5"/>
    <property type="match status" value="1"/>
</dbReference>
<evidence type="ECO:0000256" key="1">
    <source>
        <dbReference type="SAM" id="MobiDB-lite"/>
    </source>
</evidence>
<feature type="region of interest" description="Disordered" evidence="1">
    <location>
        <begin position="7"/>
        <end position="27"/>
    </location>
</feature>
<dbReference type="SUPFAM" id="SSF52540">
    <property type="entry name" value="P-loop containing nucleoside triphosphate hydrolases"/>
    <property type="match status" value="1"/>
</dbReference>
<dbReference type="SMART" id="SM00382">
    <property type="entry name" value="AAA"/>
    <property type="match status" value="1"/>
</dbReference>
<organism evidence="3 4">
    <name type="scientific">Virgibacillus profundi</name>
    <dbReference type="NCBI Taxonomy" id="2024555"/>
    <lineage>
        <taxon>Bacteria</taxon>
        <taxon>Bacillati</taxon>
        <taxon>Bacillota</taxon>
        <taxon>Bacilli</taxon>
        <taxon>Bacillales</taxon>
        <taxon>Bacillaceae</taxon>
        <taxon>Virgibacillus</taxon>
    </lineage>
</organism>
<name>A0A2A2I900_9BACI</name>
<keyword evidence="4" id="KW-1185">Reference proteome</keyword>
<dbReference type="PANTHER" id="PTHR37291:SF1">
    <property type="entry name" value="TYPE IV METHYL-DIRECTED RESTRICTION ENZYME ECOKMCRB SUBUNIT"/>
    <property type="match status" value="1"/>
</dbReference>
<evidence type="ECO:0000313" key="3">
    <source>
        <dbReference type="EMBL" id="PAV27796.1"/>
    </source>
</evidence>
<dbReference type="GO" id="GO:0016887">
    <property type="term" value="F:ATP hydrolysis activity"/>
    <property type="evidence" value="ECO:0007669"/>
    <property type="project" value="InterPro"/>
</dbReference>
<dbReference type="InterPro" id="IPR027417">
    <property type="entry name" value="P-loop_NTPase"/>
</dbReference>
<evidence type="ECO:0000259" key="2">
    <source>
        <dbReference type="SMART" id="SM00382"/>
    </source>
</evidence>
<sequence>MKLQTILERAKQHTPSPQTTNEGEAERNSFVKRFPKESINNLTVEEYANTKTKDSFIYWLERKNILAGIGGGNSAKFGIYRAQSGDYCQSYGKNKVILEDEKLQKEFNDLINLIVQAITLAEEDRIAEISKLENPLFNMVLLKILNIYVPEKFLNLYSPPILLELGKELGVKDELLVPQFSIELNYEIKRLLKEQDVFAQWSTHQIGSFIWNLFAEMDAKIDDTIDYYLVGHTYENEGSVQDFLLNENSIAVGFLREDLTVYLLSENMEDIIEEKEETSAGQKALKQFFSMKEGDLVALKSTFTRKIDGKTKSILRISAVGKITADALEGYRFSKDYGHYIPVKWFDKEVKEYVGYGGYRSTINKVKDKRVINLVFMNEVNEQKVPATQELEKIPNNYVLYGPPGTGKTYHVVDRALEIIDNKTFNELNADGRDALQKEYARLTSEGNISLITFHQSYAYEDFIEGLKSDGNGNFIPSDGIFKRAAIEAMYDGLEQQNTREFSDEVRFEQIYDQLVTSGEKQNIQFESKTGGVLHIEQISTNNNVVITSEDAKTSSIISKDRLLRIYRYIKSNEIDWKSNVSFISDAIGGSNATRYWAVLNWILTKMVDEEIEDSVEIEGDEKKKIVLKALKERRAFDFTNARRHVLVIDEMNRGNISKIFGELLTLLEEDKRLTSENELIVELPYSKDPFTLPPNLFVIGTMNTADRSIALLDTALRRRFVFEEMMPEPETLESIGQEIDVEAMLTIMNQRIEVLYDRDHMIGHAYFINATSDEEIITIMQSKVIPLLQEYFYDEWEKIGLVLGGVGATRDDPFIVYEEKVDINQLFKQKPSIYVPTIYRVKKKLTAQELIAIYE</sequence>
<comment type="caution">
    <text evidence="3">The sequence shown here is derived from an EMBL/GenBank/DDBJ whole genome shotgun (WGS) entry which is preliminary data.</text>
</comment>
<accession>A0A2A2I900</accession>
<dbReference type="RefSeq" id="WP_095657348.1">
    <property type="nucleotide sequence ID" value="NZ_NPOA01000019.1"/>
</dbReference>
<dbReference type="Gene3D" id="3.40.50.300">
    <property type="entry name" value="P-loop containing nucleotide triphosphate hydrolases"/>
    <property type="match status" value="2"/>
</dbReference>
<dbReference type="EMBL" id="NPOA01000019">
    <property type="protein sequence ID" value="PAV27796.1"/>
    <property type="molecule type" value="Genomic_DNA"/>
</dbReference>
<feature type="domain" description="AAA+ ATPase" evidence="2">
    <location>
        <begin position="394"/>
        <end position="731"/>
    </location>
</feature>
<dbReference type="Proteomes" id="UP000218887">
    <property type="component" value="Unassembled WGS sequence"/>
</dbReference>
<dbReference type="InterPro" id="IPR052934">
    <property type="entry name" value="Methyl-DNA_Rec/Restrict_Enz"/>
</dbReference>
<gene>
    <name evidence="3" type="ORF">CIL05_20170</name>
</gene>
<feature type="compositionally biased region" description="Polar residues" evidence="1">
    <location>
        <begin position="13"/>
        <end position="22"/>
    </location>
</feature>
<proteinExistence type="predicted"/>
<dbReference type="OrthoDB" id="9781481at2"/>
<reference evidence="3 4" key="1">
    <citation type="submission" date="2017-08" db="EMBL/GenBank/DDBJ databases">
        <title>Virgibacillus indicus sp. nov. and Virgibacillus profoundi sp. nov, two moderately halophilic bacteria isolated from marine sediment by using the Microfluidic Streak Plate.</title>
        <authorList>
            <person name="Xu B."/>
            <person name="Hu B."/>
            <person name="Wang J."/>
            <person name="Zhu Y."/>
            <person name="Huang L."/>
            <person name="Du W."/>
            <person name="Huang Y."/>
        </authorList>
    </citation>
    <scope>NUCLEOTIDE SEQUENCE [LARGE SCALE GENOMIC DNA]</scope>
    <source>
        <strain evidence="3 4">IO3-P3-H5</strain>
    </source>
</reference>
<dbReference type="GO" id="GO:0005524">
    <property type="term" value="F:ATP binding"/>
    <property type="evidence" value="ECO:0007669"/>
    <property type="project" value="InterPro"/>
</dbReference>
<evidence type="ECO:0000313" key="4">
    <source>
        <dbReference type="Proteomes" id="UP000218887"/>
    </source>
</evidence>
<dbReference type="InterPro" id="IPR003593">
    <property type="entry name" value="AAA+_ATPase"/>
</dbReference>
<dbReference type="PANTHER" id="PTHR37291">
    <property type="entry name" value="5-METHYLCYTOSINE-SPECIFIC RESTRICTION ENZYME B"/>
    <property type="match status" value="1"/>
</dbReference>
<dbReference type="InterPro" id="IPR011704">
    <property type="entry name" value="ATPase_dyneun-rel_AAA"/>
</dbReference>
<dbReference type="AlphaFoldDB" id="A0A2A2I900"/>
<protein>
    <submittedName>
        <fullName evidence="3">AAA family ATPase</fullName>
    </submittedName>
</protein>